<dbReference type="Gene3D" id="1.10.443.10">
    <property type="entry name" value="Intergrase catalytic core"/>
    <property type="match status" value="1"/>
</dbReference>
<reference evidence="10 11" key="1">
    <citation type="submission" date="2019-07" db="EMBL/GenBank/DDBJ databases">
        <title>R&amp;d 2014.</title>
        <authorList>
            <person name="Klenk H.-P."/>
        </authorList>
    </citation>
    <scope>NUCLEOTIDE SEQUENCE [LARGE SCALE GENOMIC DNA]</scope>
    <source>
        <strain evidence="10 11">DSM 43194</strain>
    </source>
</reference>
<keyword evidence="2 5" id="KW-0238">DNA-binding</keyword>
<evidence type="ECO:0000256" key="6">
    <source>
        <dbReference type="SAM" id="MobiDB-lite"/>
    </source>
</evidence>
<evidence type="ECO:0000256" key="5">
    <source>
        <dbReference type="PROSITE-ProRule" id="PRU01248"/>
    </source>
</evidence>
<evidence type="ECO:0000256" key="4">
    <source>
        <dbReference type="ARBA" id="ARBA00023172"/>
    </source>
</evidence>
<dbReference type="GO" id="GO:0015074">
    <property type="term" value="P:DNA integration"/>
    <property type="evidence" value="ECO:0007669"/>
    <property type="project" value="InterPro"/>
</dbReference>
<dbReference type="InterPro" id="IPR010998">
    <property type="entry name" value="Integrase_recombinase_N"/>
</dbReference>
<keyword evidence="11" id="KW-1185">Reference proteome</keyword>
<gene>
    <name evidence="10" type="ORF">JD82_02145</name>
</gene>
<dbReference type="GO" id="GO:0003677">
    <property type="term" value="F:DNA binding"/>
    <property type="evidence" value="ECO:0007669"/>
    <property type="project" value="UniProtKB-UniRule"/>
</dbReference>
<evidence type="ECO:0000313" key="11">
    <source>
        <dbReference type="Proteomes" id="UP000317303"/>
    </source>
</evidence>
<organism evidence="10 11">
    <name type="scientific">Prauserella rugosa</name>
    <dbReference type="NCBI Taxonomy" id="43354"/>
    <lineage>
        <taxon>Bacteria</taxon>
        <taxon>Bacillati</taxon>
        <taxon>Actinomycetota</taxon>
        <taxon>Actinomycetes</taxon>
        <taxon>Pseudonocardiales</taxon>
        <taxon>Pseudonocardiaceae</taxon>
        <taxon>Prauserella</taxon>
    </lineage>
</organism>
<dbReference type="InterPro" id="IPR002104">
    <property type="entry name" value="Integrase_catalytic"/>
</dbReference>
<dbReference type="GO" id="GO:0006310">
    <property type="term" value="P:DNA recombination"/>
    <property type="evidence" value="ECO:0007669"/>
    <property type="project" value="UniProtKB-KW"/>
</dbReference>
<feature type="domain" description="Core-binding (CB)" evidence="9">
    <location>
        <begin position="93"/>
        <end position="203"/>
    </location>
</feature>
<dbReference type="Gene3D" id="1.10.10.10">
    <property type="entry name" value="Winged helix-like DNA-binding domain superfamily/Winged helix DNA-binding domain"/>
    <property type="match status" value="1"/>
</dbReference>
<evidence type="ECO:0000259" key="8">
    <source>
        <dbReference type="PROSITE" id="PS51898"/>
    </source>
</evidence>
<dbReference type="InterPro" id="IPR044068">
    <property type="entry name" value="CB"/>
</dbReference>
<evidence type="ECO:0000259" key="7">
    <source>
        <dbReference type="PROSITE" id="PS50949"/>
    </source>
</evidence>
<dbReference type="SMART" id="SM00345">
    <property type="entry name" value="HTH_GNTR"/>
    <property type="match status" value="1"/>
</dbReference>
<dbReference type="Proteomes" id="UP000317303">
    <property type="component" value="Unassembled WGS sequence"/>
</dbReference>
<accession>A0A660C9Z6</accession>
<feature type="compositionally biased region" description="Polar residues" evidence="6">
    <location>
        <begin position="517"/>
        <end position="526"/>
    </location>
</feature>
<dbReference type="Pfam" id="PF00392">
    <property type="entry name" value="GntR"/>
    <property type="match status" value="1"/>
</dbReference>
<comment type="caution">
    <text evidence="10">The sequence shown here is derived from an EMBL/GenBank/DDBJ whole genome shotgun (WGS) entry which is preliminary data.</text>
</comment>
<name>A0A660C9Z6_9PSEU</name>
<keyword evidence="1" id="KW-0805">Transcription regulation</keyword>
<dbReference type="GO" id="GO:0003700">
    <property type="term" value="F:DNA-binding transcription factor activity"/>
    <property type="evidence" value="ECO:0007669"/>
    <property type="project" value="InterPro"/>
</dbReference>
<dbReference type="InterPro" id="IPR036390">
    <property type="entry name" value="WH_DNA-bd_sf"/>
</dbReference>
<keyword evidence="3" id="KW-0804">Transcription</keyword>
<feature type="domain" description="HTH gntR-type" evidence="7">
    <location>
        <begin position="451"/>
        <end position="520"/>
    </location>
</feature>
<feature type="domain" description="Tyr recombinase" evidence="8">
    <location>
        <begin position="224"/>
        <end position="424"/>
    </location>
</feature>
<dbReference type="CDD" id="cd07377">
    <property type="entry name" value="WHTH_GntR"/>
    <property type="match status" value="1"/>
</dbReference>
<evidence type="ECO:0000259" key="9">
    <source>
        <dbReference type="PROSITE" id="PS51900"/>
    </source>
</evidence>
<evidence type="ECO:0000313" key="10">
    <source>
        <dbReference type="EMBL" id="TWH20302.1"/>
    </source>
</evidence>
<dbReference type="PROSITE" id="PS50949">
    <property type="entry name" value="HTH_GNTR"/>
    <property type="match status" value="1"/>
</dbReference>
<dbReference type="InterPro" id="IPR000524">
    <property type="entry name" value="Tscrpt_reg_HTH_GntR"/>
</dbReference>
<dbReference type="PROSITE" id="PS51898">
    <property type="entry name" value="TYR_RECOMBINASE"/>
    <property type="match status" value="1"/>
</dbReference>
<dbReference type="InterPro" id="IPR013762">
    <property type="entry name" value="Integrase-like_cat_sf"/>
</dbReference>
<evidence type="ECO:0000256" key="2">
    <source>
        <dbReference type="ARBA" id="ARBA00023125"/>
    </source>
</evidence>
<feature type="region of interest" description="Disordered" evidence="6">
    <location>
        <begin position="517"/>
        <end position="536"/>
    </location>
</feature>
<evidence type="ECO:0000256" key="3">
    <source>
        <dbReference type="ARBA" id="ARBA00023163"/>
    </source>
</evidence>
<dbReference type="PROSITE" id="PS51900">
    <property type="entry name" value="CB"/>
    <property type="match status" value="1"/>
</dbReference>
<dbReference type="SUPFAM" id="SSF46785">
    <property type="entry name" value="Winged helix' DNA-binding domain"/>
    <property type="match status" value="1"/>
</dbReference>
<protein>
    <submittedName>
        <fullName evidence="10">DNA-binding GntR family transcriptional regulator</fullName>
    </submittedName>
</protein>
<dbReference type="AlphaFoldDB" id="A0A660C9Z6"/>
<evidence type="ECO:0000256" key="1">
    <source>
        <dbReference type="ARBA" id="ARBA00023015"/>
    </source>
</evidence>
<dbReference type="PANTHER" id="PTHR30349">
    <property type="entry name" value="PHAGE INTEGRASE-RELATED"/>
    <property type="match status" value="1"/>
</dbReference>
<dbReference type="InterPro" id="IPR050090">
    <property type="entry name" value="Tyrosine_recombinase_XerCD"/>
</dbReference>
<dbReference type="CDD" id="cd01189">
    <property type="entry name" value="INT_ICEBs1_C_like"/>
    <property type="match status" value="1"/>
</dbReference>
<dbReference type="Pfam" id="PF00589">
    <property type="entry name" value="Phage_integrase"/>
    <property type="match status" value="1"/>
</dbReference>
<dbReference type="InterPro" id="IPR036388">
    <property type="entry name" value="WH-like_DNA-bd_sf"/>
</dbReference>
<dbReference type="Gene3D" id="1.10.150.130">
    <property type="match status" value="1"/>
</dbReference>
<dbReference type="EMBL" id="VLJV01000001">
    <property type="protein sequence ID" value="TWH20302.1"/>
    <property type="molecule type" value="Genomic_DNA"/>
</dbReference>
<keyword evidence="4" id="KW-0233">DNA recombination</keyword>
<dbReference type="SUPFAM" id="SSF56349">
    <property type="entry name" value="DNA breaking-rejoining enzymes"/>
    <property type="match status" value="1"/>
</dbReference>
<sequence>MIATSFAWCGLWCESRYARTMKQREGRSRGSIEQLRSGALRVKVYAGIDPLSGKRHYLRETVPAGPKAEKEAQKVLTRLVNEVNESRNPRTNAAVGQLMDRYLEYVDVDQSTRTRYRIAIDTHIKPLLGVTPLARLNGEVLDSFYRTLRTCRDHCGGKPFVEHKTARPHTCDDSCRPHTCKPLAPASIRKIHTCLSGAMKAAIRWQWIAVNPLEQAQPPKRPPSNPHPPTLEQATAIINEAFKDLPWGMLVWVAMTTGARRGELCALRWDYLDLDNASMAVRTSIAQENGHTWEKDTKTHQQRRITLDPETVALLRIYRQHCEEEARSVGVILDADSRVFSRDVDHETWLKPSSVTQRYRRMCASLGWKMNLHQLRHYSATELIAAGVDVRTVAGRLGHGGGGTTTLRVYSAWVAEADQKAAGKLTGRMPSAPIAIDHQGNPRSPLEPDTSNPYQKIAADIRGAISAGFLPPGSTLPTVTELASRYHVSTGTAHRAIAQLQSDGLVTASRGKRATVVEQSEGSATGVTDIGTRRPS</sequence>
<dbReference type="InterPro" id="IPR011010">
    <property type="entry name" value="DNA_brk_join_enz"/>
</dbReference>
<proteinExistence type="predicted"/>
<dbReference type="PANTHER" id="PTHR30349:SF91">
    <property type="entry name" value="INTA PROTEIN"/>
    <property type="match status" value="1"/>
</dbReference>